<feature type="region of interest" description="Disordered" evidence="1">
    <location>
        <begin position="1"/>
        <end position="39"/>
    </location>
</feature>
<evidence type="ECO:0000313" key="3">
    <source>
        <dbReference type="Proteomes" id="UP001156398"/>
    </source>
</evidence>
<proteinExistence type="predicted"/>
<feature type="region of interest" description="Disordered" evidence="1">
    <location>
        <begin position="182"/>
        <end position="203"/>
    </location>
</feature>
<organism evidence="2 3">
    <name type="scientific">Streptantibioticus silvisoli</name>
    <dbReference type="NCBI Taxonomy" id="2705255"/>
    <lineage>
        <taxon>Bacteria</taxon>
        <taxon>Bacillati</taxon>
        <taxon>Actinomycetota</taxon>
        <taxon>Actinomycetes</taxon>
        <taxon>Kitasatosporales</taxon>
        <taxon>Streptomycetaceae</taxon>
        <taxon>Streptantibioticus</taxon>
    </lineage>
</organism>
<gene>
    <name evidence="2" type="ORF">POF43_002155</name>
</gene>
<protein>
    <submittedName>
        <fullName evidence="2">Uncharacterized protein</fullName>
    </submittedName>
</protein>
<keyword evidence="3" id="KW-1185">Reference proteome</keyword>
<dbReference type="Proteomes" id="UP001156398">
    <property type="component" value="Unassembled WGS sequence"/>
</dbReference>
<sequence length="203" mass="20670">MTTGRTSAGAAPATRHHALLRGEAGATATATAPTRDGRIGDVSVRATEIDEEHLRIAAASATTASATVVPVTRNAVTTAARALAALATAAQFPLLPAASAAPDTHSDHGEPVVQERHGARGDSAGSTTTAATTDIVTFMAAATSAAATADQRDLERLHAIRQLELEVARLVKNPAVGFGSLRRIGTQSGDQQGCGNDRTHAPQ</sequence>
<evidence type="ECO:0000256" key="1">
    <source>
        <dbReference type="SAM" id="MobiDB-lite"/>
    </source>
</evidence>
<feature type="region of interest" description="Disordered" evidence="1">
    <location>
        <begin position="99"/>
        <end position="127"/>
    </location>
</feature>
<reference evidence="2 3" key="1">
    <citation type="submission" date="2023-05" db="EMBL/GenBank/DDBJ databases">
        <title>Streptantibioticus silvisoli sp. nov., acidotolerant actinomycetes 1 from pine litter.</title>
        <authorList>
            <person name="Swiecimska M."/>
            <person name="Golinska P."/>
            <person name="Sangal V."/>
            <person name="Wachnowicz B."/>
            <person name="Goodfellow M."/>
        </authorList>
    </citation>
    <scope>NUCLEOTIDE SEQUENCE [LARGE SCALE GENOMIC DNA]</scope>
    <source>
        <strain evidence="2 3">SL54</strain>
    </source>
</reference>
<dbReference type="RefSeq" id="WP_282704368.1">
    <property type="nucleotide sequence ID" value="NZ_JAAGKO020000002.1"/>
</dbReference>
<feature type="compositionally biased region" description="Basic and acidic residues" evidence="1">
    <location>
        <begin position="104"/>
        <end position="120"/>
    </location>
</feature>
<feature type="compositionally biased region" description="Polar residues" evidence="1">
    <location>
        <begin position="185"/>
        <end position="194"/>
    </location>
</feature>
<name>A0ABT6VSS9_9ACTN</name>
<accession>A0ABT6VSS9</accession>
<dbReference type="EMBL" id="JAAGKO020000002">
    <property type="protein sequence ID" value="MDI5961535.1"/>
    <property type="molecule type" value="Genomic_DNA"/>
</dbReference>
<comment type="caution">
    <text evidence="2">The sequence shown here is derived from an EMBL/GenBank/DDBJ whole genome shotgun (WGS) entry which is preliminary data.</text>
</comment>
<feature type="compositionally biased region" description="Low complexity" evidence="1">
    <location>
        <begin position="24"/>
        <end position="34"/>
    </location>
</feature>
<evidence type="ECO:0000313" key="2">
    <source>
        <dbReference type="EMBL" id="MDI5961535.1"/>
    </source>
</evidence>